<dbReference type="EMBL" id="LFZO01000665">
    <property type="protein sequence ID" value="KXT01098.1"/>
    <property type="molecule type" value="Genomic_DNA"/>
</dbReference>
<name>A0A139HF81_9PEZI</name>
<accession>A0A139HF81</accession>
<gene>
    <name evidence="1" type="ORF">AC579_6765</name>
</gene>
<dbReference type="EMBL" id="LFZO01000665">
    <property type="protein sequence ID" value="KXT01101.1"/>
    <property type="molecule type" value="Genomic_DNA"/>
</dbReference>
<sequence length="98" mass="10818">MPRDGAWLITITALPSPLKITSTLHTSILLQPQVCSGRVLHAAASSDPSSFCVPKAMSLKWRRRHRGRTGGDLRFTTPAQMHFWQGSCVLPEKSAHIL</sequence>
<protein>
    <submittedName>
        <fullName evidence="1">Uncharacterized protein</fullName>
    </submittedName>
</protein>
<proteinExistence type="predicted"/>
<dbReference type="AlphaFoldDB" id="A0A139HF81"/>
<organism evidence="1 2">
    <name type="scientific">Pseudocercospora musae</name>
    <dbReference type="NCBI Taxonomy" id="113226"/>
    <lineage>
        <taxon>Eukaryota</taxon>
        <taxon>Fungi</taxon>
        <taxon>Dikarya</taxon>
        <taxon>Ascomycota</taxon>
        <taxon>Pezizomycotina</taxon>
        <taxon>Dothideomycetes</taxon>
        <taxon>Dothideomycetidae</taxon>
        <taxon>Mycosphaerellales</taxon>
        <taxon>Mycosphaerellaceae</taxon>
        <taxon>Pseudocercospora</taxon>
    </lineage>
</organism>
<dbReference type="EMBL" id="LFZO01000665">
    <property type="protein sequence ID" value="KXT01100.1"/>
    <property type="molecule type" value="Genomic_DNA"/>
</dbReference>
<reference evidence="1 2" key="1">
    <citation type="submission" date="2015-07" db="EMBL/GenBank/DDBJ databases">
        <title>Comparative genomics of the Sigatoka disease complex on banana suggests a link between parallel evolutionary changes in Pseudocercospora fijiensis and Pseudocercospora eumusae and increased virulence on the banana host.</title>
        <authorList>
            <person name="Chang T.-C."/>
            <person name="Salvucci A."/>
            <person name="Crous P.W."/>
            <person name="Stergiopoulos I."/>
        </authorList>
    </citation>
    <scope>NUCLEOTIDE SEQUENCE [LARGE SCALE GENOMIC DNA]</scope>
    <source>
        <strain evidence="1 2">CBS 116634</strain>
    </source>
</reference>
<evidence type="ECO:0000313" key="1">
    <source>
        <dbReference type="EMBL" id="KXT01098.1"/>
    </source>
</evidence>
<comment type="caution">
    <text evidence="1">The sequence shown here is derived from an EMBL/GenBank/DDBJ whole genome shotgun (WGS) entry which is preliminary data.</text>
</comment>
<dbReference type="Proteomes" id="UP000073492">
    <property type="component" value="Unassembled WGS sequence"/>
</dbReference>
<evidence type="ECO:0000313" key="2">
    <source>
        <dbReference type="Proteomes" id="UP000073492"/>
    </source>
</evidence>
<keyword evidence="2" id="KW-1185">Reference proteome</keyword>
<dbReference type="OrthoDB" id="3365399at2759"/>